<dbReference type="AlphaFoldDB" id="A6G1V4"/>
<keyword evidence="5" id="KW-0560">Oxidoreductase</keyword>
<evidence type="ECO:0000256" key="5">
    <source>
        <dbReference type="ARBA" id="ARBA00023002"/>
    </source>
</evidence>
<organism evidence="8 9">
    <name type="scientific">Plesiocystis pacifica SIR-1</name>
    <dbReference type="NCBI Taxonomy" id="391625"/>
    <lineage>
        <taxon>Bacteria</taxon>
        <taxon>Pseudomonadati</taxon>
        <taxon>Myxococcota</taxon>
        <taxon>Polyangia</taxon>
        <taxon>Nannocystales</taxon>
        <taxon>Nannocystaceae</taxon>
        <taxon>Plesiocystis</taxon>
    </lineage>
</organism>
<accession>A6G1V4</accession>
<dbReference type="eggNOG" id="COG1252">
    <property type="taxonomic scope" value="Bacteria"/>
</dbReference>
<evidence type="ECO:0000313" key="9">
    <source>
        <dbReference type="Proteomes" id="UP000005801"/>
    </source>
</evidence>
<evidence type="ECO:0000256" key="6">
    <source>
        <dbReference type="SAM" id="Phobius"/>
    </source>
</evidence>
<dbReference type="STRING" id="391625.PPSIR1_35877"/>
<evidence type="ECO:0000259" key="7">
    <source>
        <dbReference type="Pfam" id="PF07992"/>
    </source>
</evidence>
<dbReference type="Pfam" id="PF07992">
    <property type="entry name" value="Pyr_redox_2"/>
    <property type="match status" value="1"/>
</dbReference>
<dbReference type="GO" id="GO:0019646">
    <property type="term" value="P:aerobic electron transport chain"/>
    <property type="evidence" value="ECO:0007669"/>
    <property type="project" value="TreeGrafter"/>
</dbReference>
<proteinExistence type="inferred from homology"/>
<evidence type="ECO:0000256" key="2">
    <source>
        <dbReference type="ARBA" id="ARBA00005272"/>
    </source>
</evidence>
<protein>
    <submittedName>
        <fullName evidence="8">Pyridine nucleotide-disulfide oxidoreductase</fullName>
    </submittedName>
</protein>
<evidence type="ECO:0000256" key="1">
    <source>
        <dbReference type="ARBA" id="ARBA00001974"/>
    </source>
</evidence>
<comment type="caution">
    <text evidence="8">The sequence shown here is derived from an EMBL/GenBank/DDBJ whole genome shotgun (WGS) entry which is preliminary data.</text>
</comment>
<dbReference type="InterPro" id="IPR023753">
    <property type="entry name" value="FAD/NAD-binding_dom"/>
</dbReference>
<feature type="domain" description="FAD/NAD(P)-binding" evidence="7">
    <location>
        <begin position="8"/>
        <end position="327"/>
    </location>
</feature>
<dbReference type="RefSeq" id="WP_006970703.1">
    <property type="nucleotide sequence ID" value="NZ_ABCS01000013.1"/>
</dbReference>
<comment type="cofactor">
    <cofactor evidence="1">
        <name>FAD</name>
        <dbReference type="ChEBI" id="CHEBI:57692"/>
    </cofactor>
</comment>
<evidence type="ECO:0000256" key="4">
    <source>
        <dbReference type="ARBA" id="ARBA00022827"/>
    </source>
</evidence>
<dbReference type="PANTHER" id="PTHR42913:SF3">
    <property type="entry name" value="64 KDA MITOCHONDRIAL NADH DEHYDROGENASE (EUROFUNG)"/>
    <property type="match status" value="1"/>
</dbReference>
<name>A6G1V4_9BACT</name>
<dbReference type="SUPFAM" id="SSF51905">
    <property type="entry name" value="FAD/NAD(P)-binding domain"/>
    <property type="match status" value="1"/>
</dbReference>
<dbReference type="PANTHER" id="PTHR42913">
    <property type="entry name" value="APOPTOSIS-INDUCING FACTOR 1"/>
    <property type="match status" value="1"/>
</dbReference>
<sequence>MSHDYDVDVLILGGSFLGVELVRQLRRRRRGRELDIAVVDRCVDHPYIPLTHELLTERLAAGVDAKTVLPSADWVRQRSPARWVQGDIAAFDPVSHVVTLADGSALSGRLVVVALGSEVRAPAGLPGGELLRAYKFRDEFEASKAAIAERLSRSGDEGEACVVVVGGGITGVEMAGELAHLAAARPDGWRVPKVVLVHGGDRLLPGLHPRGGRWAARVLAEQGVELALSTRVEAVEAAEGGALRLRLSGQGSARTLDCALGFWAGGVRPPKILPELGLPLDARGWLRVGPSLQCYPEHTDEPEIFAGGDVARIYGGDGQWPTMQRAIEAIFAAQAIAKNILRLAAASPDSEYADGVPPMHPHTLWRDFPHGVSAGARSLVIYGGLALPGAGLNIWFRRFLMRQYMRRFS</sequence>
<keyword evidence="4" id="KW-0274">FAD</keyword>
<keyword evidence="6" id="KW-0472">Membrane</keyword>
<keyword evidence="3" id="KW-0285">Flavoprotein</keyword>
<dbReference type="GO" id="GO:0003955">
    <property type="term" value="F:NAD(P)H dehydrogenase (quinone) activity"/>
    <property type="evidence" value="ECO:0007669"/>
    <property type="project" value="TreeGrafter"/>
</dbReference>
<dbReference type="PRINTS" id="PR00368">
    <property type="entry name" value="FADPNR"/>
</dbReference>
<keyword evidence="6" id="KW-1133">Transmembrane helix</keyword>
<dbReference type="EMBL" id="ABCS01000013">
    <property type="protein sequence ID" value="EDM80144.1"/>
    <property type="molecule type" value="Genomic_DNA"/>
</dbReference>
<keyword evidence="9" id="KW-1185">Reference proteome</keyword>
<dbReference type="InterPro" id="IPR051169">
    <property type="entry name" value="NADH-Q_oxidoreductase"/>
</dbReference>
<dbReference type="Proteomes" id="UP000005801">
    <property type="component" value="Unassembled WGS sequence"/>
</dbReference>
<reference evidence="8 9" key="1">
    <citation type="submission" date="2007-06" db="EMBL/GenBank/DDBJ databases">
        <authorList>
            <person name="Shimkets L."/>
            <person name="Ferriera S."/>
            <person name="Johnson J."/>
            <person name="Kravitz S."/>
            <person name="Beeson K."/>
            <person name="Sutton G."/>
            <person name="Rogers Y.-H."/>
            <person name="Friedman R."/>
            <person name="Frazier M."/>
            <person name="Venter J.C."/>
        </authorList>
    </citation>
    <scope>NUCLEOTIDE SEQUENCE [LARGE SCALE GENOMIC DNA]</scope>
    <source>
        <strain evidence="8 9">SIR-1</strain>
    </source>
</reference>
<dbReference type="Gene3D" id="3.50.50.100">
    <property type="match status" value="1"/>
</dbReference>
<feature type="transmembrane region" description="Helical" evidence="6">
    <location>
        <begin position="379"/>
        <end position="396"/>
    </location>
</feature>
<evidence type="ECO:0000313" key="8">
    <source>
        <dbReference type="EMBL" id="EDM80144.1"/>
    </source>
</evidence>
<evidence type="ECO:0000256" key="3">
    <source>
        <dbReference type="ARBA" id="ARBA00022630"/>
    </source>
</evidence>
<keyword evidence="6" id="KW-0812">Transmembrane</keyword>
<comment type="similarity">
    <text evidence="2">Belongs to the NADH dehydrogenase family.</text>
</comment>
<gene>
    <name evidence="8" type="ORF">PPSIR1_35877</name>
</gene>
<dbReference type="OrthoDB" id="9781621at2"/>
<dbReference type="InterPro" id="IPR036188">
    <property type="entry name" value="FAD/NAD-bd_sf"/>
</dbReference>